<dbReference type="InterPro" id="IPR011761">
    <property type="entry name" value="ATP-grasp"/>
</dbReference>
<evidence type="ECO:0000313" key="4">
    <source>
        <dbReference type="Proteomes" id="UP001596527"/>
    </source>
</evidence>
<evidence type="ECO:0000313" key="3">
    <source>
        <dbReference type="EMBL" id="MFC7580338.1"/>
    </source>
</evidence>
<dbReference type="GO" id="GO:0016874">
    <property type="term" value="F:ligase activity"/>
    <property type="evidence" value="ECO:0007669"/>
    <property type="project" value="UniProtKB-KW"/>
</dbReference>
<evidence type="ECO:0000259" key="2">
    <source>
        <dbReference type="PROSITE" id="PS50975"/>
    </source>
</evidence>
<proteinExistence type="predicted"/>
<dbReference type="SUPFAM" id="SSF56059">
    <property type="entry name" value="Glutathione synthetase ATP-binding domain-like"/>
    <property type="match status" value="1"/>
</dbReference>
<dbReference type="RefSeq" id="WP_380972243.1">
    <property type="nucleotide sequence ID" value="NZ_JBHTEF010000001.1"/>
</dbReference>
<keyword evidence="1" id="KW-0067">ATP-binding</keyword>
<dbReference type="Proteomes" id="UP001596527">
    <property type="component" value="Unassembled WGS sequence"/>
</dbReference>
<name>A0ABW2SL15_9ACTO</name>
<dbReference type="EMBL" id="JBHTEF010000001">
    <property type="protein sequence ID" value="MFC7580338.1"/>
    <property type="molecule type" value="Genomic_DNA"/>
</dbReference>
<keyword evidence="3" id="KW-0436">Ligase</keyword>
<dbReference type="PROSITE" id="PS50975">
    <property type="entry name" value="ATP_GRASP"/>
    <property type="match status" value="1"/>
</dbReference>
<sequence length="419" mass="46562">MGIPAMQSLVPVILGGDIGVYAIGRSFHEAFGVRSVCVASAPTEAISRSRIFEVEHLPSRAGDAETLAVLEGVAASHPGRDLVLMANHDVHSAFVARHAQQLGEHYALPFPDLATIDRVTDKAHFARVCGRLGVPTPRTVVVDMSEAEDPAWRPPEVDLPFPLVAKAARGDAYDAVTFEGKRKIWFLEEPSELEALWGALRRAGFRDTFLVQELIPGDNTQMRSITAYVDSRGRATLIGSARVLLEDHAPTMIGNPVAMITEPFPQLWEDARRILASTGYRGFANFDVKIDPRDGRAVFFEVNPRIGRNNWYMTAAGANPMTPMVADLVEGPDGPDAPVREAGEEILYSLVPDRLLLRYVRDDALRARVAGLIRSGRRFDPLVYEAETDRRRSTVIALQKINQYRKFRRYYPRATDRSF</sequence>
<comment type="caution">
    <text evidence="3">The sequence shown here is derived from an EMBL/GenBank/DDBJ whole genome shotgun (WGS) entry which is preliminary data.</text>
</comment>
<reference evidence="4" key="1">
    <citation type="journal article" date="2019" name="Int. J. Syst. Evol. Microbiol.">
        <title>The Global Catalogue of Microorganisms (GCM) 10K type strain sequencing project: providing services to taxonomists for standard genome sequencing and annotation.</title>
        <authorList>
            <consortium name="The Broad Institute Genomics Platform"/>
            <consortium name="The Broad Institute Genome Sequencing Center for Infectious Disease"/>
            <person name="Wu L."/>
            <person name="Ma J."/>
        </authorList>
    </citation>
    <scope>NUCLEOTIDE SEQUENCE [LARGE SCALE GENOMIC DNA]</scope>
    <source>
        <strain evidence="4">CCUG 56698</strain>
    </source>
</reference>
<organism evidence="3 4">
    <name type="scientific">Schaalia naturae</name>
    <dbReference type="NCBI Taxonomy" id="635203"/>
    <lineage>
        <taxon>Bacteria</taxon>
        <taxon>Bacillati</taxon>
        <taxon>Actinomycetota</taxon>
        <taxon>Actinomycetes</taxon>
        <taxon>Actinomycetales</taxon>
        <taxon>Actinomycetaceae</taxon>
        <taxon>Schaalia</taxon>
    </lineage>
</organism>
<gene>
    <name evidence="3" type="ORF">ACFQWG_03770</name>
</gene>
<accession>A0ABW2SL15</accession>
<evidence type="ECO:0000256" key="1">
    <source>
        <dbReference type="PROSITE-ProRule" id="PRU00409"/>
    </source>
</evidence>
<feature type="domain" description="ATP-grasp" evidence="2">
    <location>
        <begin position="126"/>
        <end position="330"/>
    </location>
</feature>
<protein>
    <submittedName>
        <fullName evidence="3">Carboxylate--amine ligase</fullName>
    </submittedName>
</protein>
<dbReference type="Gene3D" id="3.30.470.20">
    <property type="entry name" value="ATP-grasp fold, B domain"/>
    <property type="match status" value="1"/>
</dbReference>
<keyword evidence="1" id="KW-0547">Nucleotide-binding</keyword>
<keyword evidence="4" id="KW-1185">Reference proteome</keyword>